<dbReference type="InterPro" id="IPR000916">
    <property type="entry name" value="Bet_v_I/MLP"/>
</dbReference>
<dbReference type="STRING" id="93759.A0A1R3JY89"/>
<evidence type="ECO:0000259" key="2">
    <source>
        <dbReference type="SMART" id="SM01037"/>
    </source>
</evidence>
<organism evidence="3 4">
    <name type="scientific">Corchorus olitorius</name>
    <dbReference type="NCBI Taxonomy" id="93759"/>
    <lineage>
        <taxon>Eukaryota</taxon>
        <taxon>Viridiplantae</taxon>
        <taxon>Streptophyta</taxon>
        <taxon>Embryophyta</taxon>
        <taxon>Tracheophyta</taxon>
        <taxon>Spermatophyta</taxon>
        <taxon>Magnoliopsida</taxon>
        <taxon>eudicotyledons</taxon>
        <taxon>Gunneridae</taxon>
        <taxon>Pentapetalae</taxon>
        <taxon>rosids</taxon>
        <taxon>malvids</taxon>
        <taxon>Malvales</taxon>
        <taxon>Malvaceae</taxon>
        <taxon>Grewioideae</taxon>
        <taxon>Apeibeae</taxon>
        <taxon>Corchorus</taxon>
    </lineage>
</organism>
<dbReference type="OrthoDB" id="1072116at2759"/>
<dbReference type="GO" id="GO:0006952">
    <property type="term" value="P:defense response"/>
    <property type="evidence" value="ECO:0007669"/>
    <property type="project" value="InterPro"/>
</dbReference>
<dbReference type="CDD" id="cd07816">
    <property type="entry name" value="Bet_v1-like"/>
    <property type="match status" value="1"/>
</dbReference>
<evidence type="ECO:0000313" key="3">
    <source>
        <dbReference type="EMBL" id="OMO99687.1"/>
    </source>
</evidence>
<dbReference type="PANTHER" id="PTHR31338">
    <property type="entry name" value="POLYKETIDE CYCLASE/DEHYDRASE AND LIPID TRANSPORT SUPERFAMILY PROTEIN"/>
    <property type="match status" value="1"/>
</dbReference>
<evidence type="ECO:0000256" key="1">
    <source>
        <dbReference type="ARBA" id="ARBA00038242"/>
    </source>
</evidence>
<dbReference type="AlphaFoldDB" id="A0A1R3JY89"/>
<protein>
    <recommendedName>
        <fullName evidence="2">Bet v I/Major latex protein domain-containing protein</fullName>
    </recommendedName>
</protein>
<dbReference type="InterPro" id="IPR052006">
    <property type="entry name" value="MLP-like"/>
</dbReference>
<keyword evidence="4" id="KW-1185">Reference proteome</keyword>
<sequence>MAQIRKMDCQVEIKSSAEQFFDAFKNNMQLMPKLASQIIKDVKLVQGDDWQSVGSVRLWTYTLGGETENASEQLEAIDNESKMLTFKLVGGQMMNAYKSLKFFLKVTPKDEGSLVDWSMEYEKQNDNIPEPVAYKDILATWFKSVDANLSKA</sequence>
<proteinExistence type="inferred from homology"/>
<dbReference type="PANTHER" id="PTHR31338:SF16">
    <property type="entry name" value="POLYKETIDE CYCLASE_DEHYDRASE AND LIPID TRANSPORT SUPERFAMILY PROTEIN"/>
    <property type="match status" value="1"/>
</dbReference>
<dbReference type="InterPro" id="IPR023393">
    <property type="entry name" value="START-like_dom_sf"/>
</dbReference>
<dbReference type="Proteomes" id="UP000187203">
    <property type="component" value="Unassembled WGS sequence"/>
</dbReference>
<dbReference type="Gene3D" id="3.30.530.20">
    <property type="match status" value="1"/>
</dbReference>
<dbReference type="EMBL" id="AWUE01015083">
    <property type="protein sequence ID" value="OMO99687.1"/>
    <property type="molecule type" value="Genomic_DNA"/>
</dbReference>
<accession>A0A1R3JY89</accession>
<comment type="similarity">
    <text evidence="1">Belongs to the MLP family.</text>
</comment>
<dbReference type="SUPFAM" id="SSF55961">
    <property type="entry name" value="Bet v1-like"/>
    <property type="match status" value="1"/>
</dbReference>
<comment type="caution">
    <text evidence="3">The sequence shown here is derived from an EMBL/GenBank/DDBJ whole genome shotgun (WGS) entry which is preliminary data.</text>
</comment>
<dbReference type="Pfam" id="PF00407">
    <property type="entry name" value="Bet_v_1"/>
    <property type="match status" value="1"/>
</dbReference>
<evidence type="ECO:0000313" key="4">
    <source>
        <dbReference type="Proteomes" id="UP000187203"/>
    </source>
</evidence>
<name>A0A1R3JY89_9ROSI</name>
<dbReference type="SMART" id="SM01037">
    <property type="entry name" value="Bet_v_1"/>
    <property type="match status" value="1"/>
</dbReference>
<feature type="domain" description="Bet v I/Major latex protein" evidence="2">
    <location>
        <begin position="2"/>
        <end position="152"/>
    </location>
</feature>
<gene>
    <name evidence="3" type="ORF">COLO4_13141</name>
</gene>
<reference evidence="4" key="1">
    <citation type="submission" date="2013-09" db="EMBL/GenBank/DDBJ databases">
        <title>Corchorus olitorius genome sequencing.</title>
        <authorList>
            <person name="Alam M."/>
            <person name="Haque M.S."/>
            <person name="Islam M.S."/>
            <person name="Emdad E.M."/>
            <person name="Islam M.M."/>
            <person name="Ahmed B."/>
            <person name="Halim A."/>
            <person name="Hossen Q.M.M."/>
            <person name="Hossain M.Z."/>
            <person name="Ahmed R."/>
            <person name="Khan M.M."/>
            <person name="Islam R."/>
            <person name="Rashid M.M."/>
            <person name="Khan S.A."/>
            <person name="Rahman M.S."/>
            <person name="Alam M."/>
            <person name="Yahiya A.S."/>
            <person name="Khan M.S."/>
            <person name="Azam M.S."/>
            <person name="Haque T."/>
            <person name="Lashkar M.Z.H."/>
            <person name="Akhand A.I."/>
            <person name="Morshed G."/>
            <person name="Roy S."/>
            <person name="Uddin K.S."/>
            <person name="Rabeya T."/>
            <person name="Hossain A.S."/>
            <person name="Chowdhury A."/>
            <person name="Snigdha A.R."/>
            <person name="Mortoza M.S."/>
            <person name="Matin S.A."/>
            <person name="Hoque S.M.E."/>
            <person name="Islam M.K."/>
            <person name="Roy D.K."/>
            <person name="Haider R."/>
            <person name="Moosa M.M."/>
            <person name="Elias S.M."/>
            <person name="Hasan A.M."/>
            <person name="Jahan S."/>
            <person name="Shafiuddin M."/>
            <person name="Mahmood N."/>
            <person name="Shommy N.S."/>
        </authorList>
    </citation>
    <scope>NUCLEOTIDE SEQUENCE [LARGE SCALE GENOMIC DNA]</scope>
    <source>
        <strain evidence="4">cv. O-4</strain>
    </source>
</reference>